<evidence type="ECO:0000313" key="4">
    <source>
        <dbReference type="EMBL" id="CAD7222814.1"/>
    </source>
</evidence>
<evidence type="ECO:0000256" key="1">
    <source>
        <dbReference type="ARBA" id="ARBA00006903"/>
    </source>
</evidence>
<comment type="similarity">
    <text evidence="1">Belongs to the FAM114 family.</text>
</comment>
<feature type="region of interest" description="Disordered" evidence="3">
    <location>
        <begin position="125"/>
        <end position="172"/>
    </location>
</feature>
<feature type="compositionally biased region" description="Low complexity" evidence="3">
    <location>
        <begin position="236"/>
        <end position="248"/>
    </location>
</feature>
<dbReference type="EMBL" id="OB660107">
    <property type="protein sequence ID" value="CAD7222814.1"/>
    <property type="molecule type" value="Genomic_DNA"/>
</dbReference>
<dbReference type="InterPro" id="IPR007998">
    <property type="entry name" value="DUF719"/>
</dbReference>
<feature type="region of interest" description="Disordered" evidence="3">
    <location>
        <begin position="1"/>
        <end position="101"/>
    </location>
</feature>
<evidence type="ECO:0000256" key="3">
    <source>
        <dbReference type="SAM" id="MobiDB-lite"/>
    </source>
</evidence>
<feature type="region of interest" description="Disordered" evidence="3">
    <location>
        <begin position="193"/>
        <end position="253"/>
    </location>
</feature>
<accession>A0A7R8ZIP1</accession>
<dbReference type="Pfam" id="PF05334">
    <property type="entry name" value="DUF719"/>
    <property type="match status" value="1"/>
</dbReference>
<feature type="compositionally biased region" description="Basic and acidic residues" evidence="3">
    <location>
        <begin position="134"/>
        <end position="153"/>
    </location>
</feature>
<feature type="compositionally biased region" description="Acidic residues" evidence="3">
    <location>
        <begin position="9"/>
        <end position="21"/>
    </location>
</feature>
<dbReference type="AlphaFoldDB" id="A0A7R8ZIP1"/>
<dbReference type="PANTHER" id="PTHR12842:SF6">
    <property type="entry name" value="FI01459P"/>
    <property type="match status" value="1"/>
</dbReference>
<protein>
    <submittedName>
        <fullName evidence="4">Uncharacterized protein</fullName>
    </submittedName>
</protein>
<dbReference type="PANTHER" id="PTHR12842">
    <property type="entry name" value="FI01459P"/>
    <property type="match status" value="1"/>
</dbReference>
<name>A0A7R8ZIP1_9CRUS</name>
<feature type="compositionally biased region" description="Basic residues" evidence="3">
    <location>
        <begin position="27"/>
        <end position="37"/>
    </location>
</feature>
<proteinExistence type="inferred from homology"/>
<feature type="compositionally biased region" description="Polar residues" evidence="3">
    <location>
        <begin position="68"/>
        <end position="83"/>
    </location>
</feature>
<evidence type="ECO:0000256" key="2">
    <source>
        <dbReference type="ARBA" id="ARBA00022553"/>
    </source>
</evidence>
<dbReference type="OrthoDB" id="5597648at2759"/>
<reference evidence="4" key="1">
    <citation type="submission" date="2020-11" db="EMBL/GenBank/DDBJ databases">
        <authorList>
            <person name="Tran Van P."/>
        </authorList>
    </citation>
    <scope>NUCLEOTIDE SEQUENCE</scope>
</reference>
<feature type="compositionally biased region" description="Basic and acidic residues" evidence="3">
    <location>
        <begin position="205"/>
        <end position="217"/>
    </location>
</feature>
<keyword evidence="2" id="KW-0597">Phosphoprotein</keyword>
<gene>
    <name evidence="4" type="ORF">CTOB1V02_LOCUS811</name>
</gene>
<sequence length="607" mass="65389">MKMATHSDDSDDFESADEGDQQEQSRLKHAKEKKRTKSSLSQSSSAETKQVNPAPVVSSEPKKEDSAAGSNLSEESSPINNPKDSGEVEPPQSGLIAPPFLSGIASGFSAFSTHLSEGLNTALSLATSEDEQLKDEVKRQTEEEKNDEDKKGVSSDGSPSNKGDEASSGLSSWGMNLFSQVKRGVETAAHKFEAGLGIPSPEDLVAAKDSPEGEVKEYAPSSSSSSSQAESPLGQASPTSAAPGTTTSEHSLPGVEAIGGAASSLFQGLKGTGTKVISGGLNTLEKVGKFTMTGVQEANRMFHHEEAESLSSVLKEAASLRRSRDEGDGRESAQDQHGLFAQVFDRYQGLSHLEALGILSSRCSSKVDSFLSDLPVETQREVKRRQVEMKDAYRIIGADDDENEEETAKFIGKPLTEVLRNDVRNMVPTASSVVLGVASKFSSISEEFSALEASFSEESPRKSHSVSQLSPVRTKALDLQAQFAAVSVELFHKLAERMLLAEQSESSSVTEANMKSLKTVVELRRCLAHSLDAQVTSLCNIVHRRYPSKATSDSERKKLQSEADELSTTLFLEASQAEDRMNEAYHLMLPVLERLILVTPKRKSPSS</sequence>
<organism evidence="4">
    <name type="scientific">Cyprideis torosa</name>
    <dbReference type="NCBI Taxonomy" id="163714"/>
    <lineage>
        <taxon>Eukaryota</taxon>
        <taxon>Metazoa</taxon>
        <taxon>Ecdysozoa</taxon>
        <taxon>Arthropoda</taxon>
        <taxon>Crustacea</taxon>
        <taxon>Oligostraca</taxon>
        <taxon>Ostracoda</taxon>
        <taxon>Podocopa</taxon>
        <taxon>Podocopida</taxon>
        <taxon>Cytherocopina</taxon>
        <taxon>Cytheroidea</taxon>
        <taxon>Cytherideidae</taxon>
        <taxon>Cyprideis</taxon>
    </lineage>
</organism>